<keyword evidence="3" id="KW-0479">Metal-binding</keyword>
<dbReference type="SUPFAM" id="SSF46785">
    <property type="entry name" value="Winged helix' DNA-binding domain"/>
    <property type="match status" value="1"/>
</dbReference>
<keyword evidence="5" id="KW-0862">Zinc</keyword>
<feature type="region of interest" description="Disordered" evidence="9">
    <location>
        <begin position="153"/>
        <end position="199"/>
    </location>
</feature>
<keyword evidence="6 7" id="KW-0653">Protein transport</keyword>
<dbReference type="GO" id="GO:0000814">
    <property type="term" value="C:ESCRT II complex"/>
    <property type="evidence" value="ECO:0007669"/>
    <property type="project" value="UniProtKB-UniRule"/>
</dbReference>
<dbReference type="EMBL" id="ML210169">
    <property type="protein sequence ID" value="TFK26964.1"/>
    <property type="molecule type" value="Genomic_DNA"/>
</dbReference>
<organism evidence="11 12">
    <name type="scientific">Coprinopsis marcescibilis</name>
    <name type="common">Agaric fungus</name>
    <name type="synonym">Psathyrella marcescibilis</name>
    <dbReference type="NCBI Taxonomy" id="230819"/>
    <lineage>
        <taxon>Eukaryota</taxon>
        <taxon>Fungi</taxon>
        <taxon>Dikarya</taxon>
        <taxon>Basidiomycota</taxon>
        <taxon>Agaricomycotina</taxon>
        <taxon>Agaricomycetes</taxon>
        <taxon>Agaricomycetidae</taxon>
        <taxon>Agaricales</taxon>
        <taxon>Agaricineae</taxon>
        <taxon>Psathyrellaceae</taxon>
        <taxon>Coprinopsis</taxon>
    </lineage>
</organism>
<reference evidence="11 12" key="1">
    <citation type="journal article" date="2019" name="Nat. Ecol. Evol.">
        <title>Megaphylogeny resolves global patterns of mushroom evolution.</title>
        <authorList>
            <person name="Varga T."/>
            <person name="Krizsan K."/>
            <person name="Foldi C."/>
            <person name="Dima B."/>
            <person name="Sanchez-Garcia M."/>
            <person name="Sanchez-Ramirez S."/>
            <person name="Szollosi G.J."/>
            <person name="Szarkandi J.G."/>
            <person name="Papp V."/>
            <person name="Albert L."/>
            <person name="Andreopoulos W."/>
            <person name="Angelini C."/>
            <person name="Antonin V."/>
            <person name="Barry K.W."/>
            <person name="Bougher N.L."/>
            <person name="Buchanan P."/>
            <person name="Buyck B."/>
            <person name="Bense V."/>
            <person name="Catcheside P."/>
            <person name="Chovatia M."/>
            <person name="Cooper J."/>
            <person name="Damon W."/>
            <person name="Desjardin D."/>
            <person name="Finy P."/>
            <person name="Geml J."/>
            <person name="Haridas S."/>
            <person name="Hughes K."/>
            <person name="Justo A."/>
            <person name="Karasinski D."/>
            <person name="Kautmanova I."/>
            <person name="Kiss B."/>
            <person name="Kocsube S."/>
            <person name="Kotiranta H."/>
            <person name="LaButti K.M."/>
            <person name="Lechner B.E."/>
            <person name="Liimatainen K."/>
            <person name="Lipzen A."/>
            <person name="Lukacs Z."/>
            <person name="Mihaltcheva S."/>
            <person name="Morgado L.N."/>
            <person name="Niskanen T."/>
            <person name="Noordeloos M.E."/>
            <person name="Ohm R.A."/>
            <person name="Ortiz-Santana B."/>
            <person name="Ovrebo C."/>
            <person name="Racz N."/>
            <person name="Riley R."/>
            <person name="Savchenko A."/>
            <person name="Shiryaev A."/>
            <person name="Soop K."/>
            <person name="Spirin V."/>
            <person name="Szebenyi C."/>
            <person name="Tomsovsky M."/>
            <person name="Tulloss R.E."/>
            <person name="Uehling J."/>
            <person name="Grigoriev I.V."/>
            <person name="Vagvolgyi C."/>
            <person name="Papp T."/>
            <person name="Martin F.M."/>
            <person name="Miettinen O."/>
            <person name="Hibbett D.S."/>
            <person name="Nagy L.G."/>
        </authorList>
    </citation>
    <scope>NUCLEOTIDE SEQUENCE [LARGE SCALE GENOMIC DNA]</scope>
    <source>
        <strain evidence="11 12">CBS 121175</strain>
    </source>
</reference>
<comment type="similarity">
    <text evidence="1 7">Belongs to the VPS36 family.</text>
</comment>
<dbReference type="OrthoDB" id="271448at2759"/>
<dbReference type="STRING" id="230819.A0A5C3L1W5"/>
<evidence type="ECO:0000256" key="6">
    <source>
        <dbReference type="ARBA" id="ARBA00022927"/>
    </source>
</evidence>
<dbReference type="SUPFAM" id="SSF50729">
    <property type="entry name" value="PH domain-like"/>
    <property type="match status" value="2"/>
</dbReference>
<evidence type="ECO:0000259" key="10">
    <source>
        <dbReference type="PROSITE" id="PS51495"/>
    </source>
</evidence>
<evidence type="ECO:0000256" key="1">
    <source>
        <dbReference type="ARBA" id="ARBA00009697"/>
    </source>
</evidence>
<dbReference type="GO" id="GO:0008270">
    <property type="term" value="F:zinc ion binding"/>
    <property type="evidence" value="ECO:0007669"/>
    <property type="project" value="UniProtKB-KW"/>
</dbReference>
<comment type="function">
    <text evidence="7">Component of the ESCRT-II complex (endosomal sorting complex required for transport II), which is required for multivesicular body (MVB) formation and sorting of endosomal cargo proteins into MVBs.</text>
</comment>
<dbReference type="GO" id="GO:0031902">
    <property type="term" value="C:late endosome membrane"/>
    <property type="evidence" value="ECO:0007669"/>
    <property type="project" value="UniProtKB-UniRule"/>
</dbReference>
<keyword evidence="12" id="KW-1185">Reference proteome</keyword>
<dbReference type="InterPro" id="IPR037855">
    <property type="entry name" value="Vps36"/>
</dbReference>
<dbReference type="Gene3D" id="6.10.140.260">
    <property type="match status" value="1"/>
</dbReference>
<proteinExistence type="inferred from homology"/>
<dbReference type="GO" id="GO:0043328">
    <property type="term" value="P:protein transport to vacuole involved in ubiquitin-dependent protein catabolic process via the multivesicular body sorting pathway"/>
    <property type="evidence" value="ECO:0007669"/>
    <property type="project" value="UniProtKB-UniRule"/>
</dbReference>
<dbReference type="PROSITE" id="PS51495">
    <property type="entry name" value="GLUE"/>
    <property type="match status" value="1"/>
</dbReference>
<dbReference type="Pfam" id="PF11605">
    <property type="entry name" value="Vps36_ESCRT-II"/>
    <property type="match status" value="1"/>
</dbReference>
<gene>
    <name evidence="11" type="ORF">FA15DRAFT_729072</name>
</gene>
<dbReference type="InterPro" id="IPR036390">
    <property type="entry name" value="WH_DNA-bd_sf"/>
</dbReference>
<keyword evidence="7" id="KW-0963">Cytoplasm</keyword>
<feature type="compositionally biased region" description="Polar residues" evidence="9">
    <location>
        <begin position="354"/>
        <end position="363"/>
    </location>
</feature>
<evidence type="ECO:0000256" key="8">
    <source>
        <dbReference type="SAM" id="Coils"/>
    </source>
</evidence>
<protein>
    <recommendedName>
        <fullName evidence="7">Vacuolar protein-sorting-associated protein 36</fullName>
    </recommendedName>
    <alternativeName>
        <fullName evidence="7">ESCRT-II complex subunit VPS36</fullName>
    </alternativeName>
</protein>
<evidence type="ECO:0000256" key="5">
    <source>
        <dbReference type="ARBA" id="ARBA00022833"/>
    </source>
</evidence>
<comment type="subcellular location">
    <subcellularLocation>
        <location evidence="7">Cytoplasm</location>
    </subcellularLocation>
    <subcellularLocation>
        <location evidence="7">Endosome</location>
    </subcellularLocation>
</comment>
<keyword evidence="8" id="KW-0175">Coiled coil</keyword>
<feature type="domain" description="GLUE N-terminal" evidence="10">
    <location>
        <begin position="10"/>
        <end position="288"/>
    </location>
</feature>
<dbReference type="InterPro" id="IPR001876">
    <property type="entry name" value="Znf_RanBP2"/>
</dbReference>
<dbReference type="InterPro" id="IPR036388">
    <property type="entry name" value="WH-like_DNA-bd_sf"/>
</dbReference>
<dbReference type="Pfam" id="PF04157">
    <property type="entry name" value="EAP30"/>
    <property type="match status" value="1"/>
</dbReference>
<dbReference type="InterPro" id="IPR011993">
    <property type="entry name" value="PH-like_dom_sf"/>
</dbReference>
<dbReference type="InterPro" id="IPR040608">
    <property type="entry name" value="Snf8/Vps36"/>
</dbReference>
<dbReference type="PANTHER" id="PTHR13128">
    <property type="entry name" value="VACUOLAR PROTEIN-SORTING-ASSOCIATED PROTEIN 36"/>
    <property type="match status" value="1"/>
</dbReference>
<dbReference type="SMART" id="SM00547">
    <property type="entry name" value="ZnF_RBZ"/>
    <property type="match status" value="2"/>
</dbReference>
<name>A0A5C3L1W5_COPMA</name>
<keyword evidence="2 7" id="KW-0813">Transport</keyword>
<evidence type="ECO:0000256" key="9">
    <source>
        <dbReference type="SAM" id="MobiDB-lite"/>
    </source>
</evidence>
<evidence type="ECO:0000256" key="4">
    <source>
        <dbReference type="ARBA" id="ARBA00022771"/>
    </source>
</evidence>
<keyword evidence="4" id="KW-0863">Zinc-finger</keyword>
<evidence type="ECO:0000313" key="11">
    <source>
        <dbReference type="EMBL" id="TFK26964.1"/>
    </source>
</evidence>
<sequence length="598" mass="64844">MALRRYTTTIDGTIPAEALLYSDEELIGSQDSVGIYDGPQKSPEHQDGIVYVTSHRLFYVDAKYPETRSFALDLAAITQTESFAGLFMSSPKVTIHISSEISLSTQEHPPADNDLGGFDTWECQVCAYRNPPGLSPAAARVCGLCGVPREAIPTTTPGSSSHTNTRRLSASLPSSGLASPSRPSGGSTPISQEQPDQPDPISCPACTFLNYPSLKRCEMCDTQLPRPSRGRKEMKSAPSSRPASPVQDGDPAFNFIRLSFRKGGDKVFYGYLKRALKSKVWEGRKYATNTQNLSGNSRPTRPQVGISGILNTVESSAQGREDNIKDALQDLEALMVKAKDMVRLAAELNEKLTAASTSQSRSVSPYPGSTSSTFSGTPLSSSTTLVSGSEPEEATFIRSSLSQLGLQLDNTPVTQDMMKDEHKWLDELARELAHILQGSRYDHAKKGMMRERGIIALDEAWGGWNRARGVALIPPSTFLQVLPLLPQYTEPSITQRKFASGFTVLHTPPYSRTAFGTRLSEFLVSNGPKTTMDIAIAEGLAIALVREMIEAGEQDGDFCRDDVGEAAISGGGSGTGVEVRWWPNVFAGYVWDVQVVGD</sequence>
<accession>A0A5C3L1W5</accession>
<feature type="region of interest" description="Disordered" evidence="9">
    <location>
        <begin position="353"/>
        <end position="391"/>
    </location>
</feature>
<keyword evidence="7" id="KW-0967">Endosome</keyword>
<comment type="subunit">
    <text evidence="7">Component of the endosomal sorting complex required for transport II (ESCRT-II).</text>
</comment>
<evidence type="ECO:0000256" key="2">
    <source>
        <dbReference type="ARBA" id="ARBA00022448"/>
    </source>
</evidence>
<feature type="region of interest" description="Disordered" evidence="9">
    <location>
        <begin position="224"/>
        <end position="248"/>
    </location>
</feature>
<feature type="compositionally biased region" description="Low complexity" evidence="9">
    <location>
        <begin position="364"/>
        <end position="389"/>
    </location>
</feature>
<evidence type="ECO:0000313" key="12">
    <source>
        <dbReference type="Proteomes" id="UP000307440"/>
    </source>
</evidence>
<dbReference type="AlphaFoldDB" id="A0A5C3L1W5"/>
<evidence type="ECO:0000256" key="3">
    <source>
        <dbReference type="ARBA" id="ARBA00022723"/>
    </source>
</evidence>
<feature type="coiled-coil region" evidence="8">
    <location>
        <begin position="321"/>
        <end position="351"/>
    </location>
</feature>
<feature type="compositionally biased region" description="Polar residues" evidence="9">
    <location>
        <begin position="153"/>
        <end position="163"/>
    </location>
</feature>
<dbReference type="Gene3D" id="1.10.10.10">
    <property type="entry name" value="Winged helix-like DNA-binding domain superfamily/Winged helix DNA-binding domain"/>
    <property type="match status" value="2"/>
</dbReference>
<dbReference type="PANTHER" id="PTHR13128:SF12">
    <property type="entry name" value="VACUOLAR PROTEIN-SORTING-ASSOCIATED PROTEIN 36"/>
    <property type="match status" value="1"/>
</dbReference>
<evidence type="ECO:0000256" key="7">
    <source>
        <dbReference type="RuleBase" id="RU367095"/>
    </source>
</evidence>
<dbReference type="InterPro" id="IPR021648">
    <property type="entry name" value="GLUE_dom"/>
</dbReference>
<dbReference type="GO" id="GO:0032266">
    <property type="term" value="F:phosphatidylinositol-3-phosphate binding"/>
    <property type="evidence" value="ECO:0007669"/>
    <property type="project" value="UniProtKB-UniRule"/>
</dbReference>
<feature type="compositionally biased region" description="Low complexity" evidence="9">
    <location>
        <begin position="166"/>
        <end position="187"/>
    </location>
</feature>
<dbReference type="Gene3D" id="2.30.29.30">
    <property type="entry name" value="Pleckstrin-homology domain (PH domain)/Phosphotyrosine-binding domain (PTB)"/>
    <property type="match status" value="2"/>
</dbReference>
<dbReference type="Proteomes" id="UP000307440">
    <property type="component" value="Unassembled WGS sequence"/>
</dbReference>
<dbReference type="GO" id="GO:0043130">
    <property type="term" value="F:ubiquitin binding"/>
    <property type="evidence" value="ECO:0007669"/>
    <property type="project" value="UniProtKB-UniRule"/>
</dbReference>